<dbReference type="Pfam" id="PF00128">
    <property type="entry name" value="Alpha-amylase"/>
    <property type="match status" value="1"/>
</dbReference>
<dbReference type="GO" id="GO:0005992">
    <property type="term" value="P:trehalose biosynthetic process"/>
    <property type="evidence" value="ECO:0007669"/>
    <property type="project" value="TreeGrafter"/>
</dbReference>
<protein>
    <submittedName>
        <fullName evidence="2">Malto-oligosyltrehalose synthase</fullName>
        <ecNumber evidence="2">5.4.99.15</ecNumber>
    </submittedName>
</protein>
<dbReference type="CDD" id="cd11336">
    <property type="entry name" value="AmyAc_MTSase"/>
    <property type="match status" value="1"/>
</dbReference>
<keyword evidence="3" id="KW-1185">Reference proteome</keyword>
<proteinExistence type="predicted"/>
<dbReference type="Proteomes" id="UP001225378">
    <property type="component" value="Chromosome"/>
</dbReference>
<accession>A0AAU7NTE5</accession>
<dbReference type="Gene3D" id="3.20.20.80">
    <property type="entry name" value="Glycosidases"/>
    <property type="match status" value="3"/>
</dbReference>
<gene>
    <name evidence="2" type="primary">treY</name>
    <name evidence="2" type="ORF">Q9L42_018190</name>
</gene>
<dbReference type="GO" id="GO:0030980">
    <property type="term" value="P:alpha-glucan catabolic process"/>
    <property type="evidence" value="ECO:0007669"/>
    <property type="project" value="TreeGrafter"/>
</dbReference>
<dbReference type="KEGG" id="mech:Q9L42_018190"/>
<evidence type="ECO:0000259" key="1">
    <source>
        <dbReference type="SMART" id="SM00642"/>
    </source>
</evidence>
<dbReference type="InterPro" id="IPR006047">
    <property type="entry name" value="GH13_cat_dom"/>
</dbReference>
<dbReference type="SMART" id="SM00642">
    <property type="entry name" value="Aamy"/>
    <property type="match status" value="1"/>
</dbReference>
<dbReference type="SUPFAM" id="SSF51445">
    <property type="entry name" value="(Trans)glycosidases"/>
    <property type="match status" value="1"/>
</dbReference>
<dbReference type="PANTHER" id="PTHR10357">
    <property type="entry name" value="ALPHA-AMYLASE FAMILY MEMBER"/>
    <property type="match status" value="1"/>
</dbReference>
<dbReference type="EMBL" id="CP157743">
    <property type="protein sequence ID" value="XBS20257.1"/>
    <property type="molecule type" value="Genomic_DNA"/>
</dbReference>
<dbReference type="NCBIfam" id="TIGR02401">
    <property type="entry name" value="trehalose_TreY"/>
    <property type="match status" value="1"/>
</dbReference>
<feature type="domain" description="Glycosyl hydrolase family 13 catalytic" evidence="1">
    <location>
        <begin position="26"/>
        <end position="478"/>
    </location>
</feature>
<dbReference type="RefSeq" id="WP_349431559.1">
    <property type="nucleotide sequence ID" value="NZ_CP157743.1"/>
</dbReference>
<dbReference type="GO" id="GO:0047470">
    <property type="term" value="F:(1,4)-alpha-D-glucan 1-alpha-D-glucosylmutase activity"/>
    <property type="evidence" value="ECO:0007669"/>
    <property type="project" value="UniProtKB-EC"/>
</dbReference>
<dbReference type="EC" id="5.4.99.15" evidence="2"/>
<dbReference type="InterPro" id="IPR017853">
    <property type="entry name" value="GH"/>
</dbReference>
<dbReference type="InterPro" id="IPR012767">
    <property type="entry name" value="Trehalose_TreY"/>
</dbReference>
<name>A0AAU7NTE5_9GAMM</name>
<dbReference type="AlphaFoldDB" id="A0AAU7NTE5"/>
<keyword evidence="2" id="KW-0413">Isomerase</keyword>
<dbReference type="Gene3D" id="1.10.150.200">
    <property type="entry name" value="Maltooligosyl trehalose synthase, domain 3"/>
    <property type="match status" value="1"/>
</dbReference>
<evidence type="ECO:0000313" key="2">
    <source>
        <dbReference type="EMBL" id="XBS20257.1"/>
    </source>
</evidence>
<organism evidence="2 3">
    <name type="scientific">Methylomarinum roseum</name>
    <dbReference type="NCBI Taxonomy" id="3067653"/>
    <lineage>
        <taxon>Bacteria</taxon>
        <taxon>Pseudomonadati</taxon>
        <taxon>Pseudomonadota</taxon>
        <taxon>Gammaproteobacteria</taxon>
        <taxon>Methylococcales</taxon>
        <taxon>Methylococcaceae</taxon>
        <taxon>Methylomarinum</taxon>
    </lineage>
</organism>
<reference evidence="2 3" key="1">
    <citation type="journal article" date="2024" name="Microbiology">
        <title>Methylomarinum rosea sp. nov., a novel halophilic methanotrophic bacterium from the hypersaline Lake Elton.</title>
        <authorList>
            <person name="Suleimanov R.Z."/>
            <person name="Oshkin I.Y."/>
            <person name="Danilova O.V."/>
            <person name="Suzina N.E."/>
            <person name="Dedysh S.N."/>
        </authorList>
    </citation>
    <scope>NUCLEOTIDE SEQUENCE [LARGE SCALE GENOMIC DNA]</scope>
    <source>
        <strain evidence="2 3">Ch1-1</strain>
    </source>
</reference>
<dbReference type="PANTHER" id="PTHR10357:SF216">
    <property type="entry name" value="MALTOOLIGOSYL TREHALOSE SYNTHASE-RELATED"/>
    <property type="match status" value="1"/>
</dbReference>
<sequence>MNHPGDPPPMAIPVSTYRLQLNKHCRFSRAADYTDYLHRLGISHCYASPYLKARPGSTHGYDIVDHNALNPEIGDDADFNHFISRLRRFGMGLICDIVPNHMGVMGADNAWWLDVLENGPASCYAPFFDIDWHPVKKQLNNKILIPILGDQYGNILEKRQLKLVFSAERGEFSVYYFQHRFPLDPQTYSFILSSQHQQLLNFFDTDDPVLLEYQTLDNSFSKLSPHSEVSMEATDERNRDKEVFKNQLARLCADHPSLIQFIKLRMADINREISDRGQLHALLEQQAYRLAYWHVAGDEINYRRFFDINDLAGLRIEDDAVFEASHRLILRLIAERKIQGLRIDHADGLYDPVAYYRRLNDINTTSGLTASPLYVIAEKIVANYEYLDSDWPIHGTTGYEFAAIVTGVMLDGAAEKAMTRIYSDFIGRHQDFDEIVYQAKKYVITTLLAGELTVLANQLSRIAETSSKTRDYTLNALRDALSETVACFPVYRTYINSYTVRKEDAQYIAWSIEQAKQRSRAADKTVFDFIRAVLMLQAASSNVPRDALLKFVMKFQQYTAPVMAKGSEDTALYEYHRLISLNEVGADPRHFGYSVNAFHHFNQERVKKWPHSLLCLSSHDSKRSADVRARINVLSEMPQQWRAAVYRWRDLNRERKKNSAQMIISRNDEYLFYQTLIGTWPLRTPNETALNDYRERIANYMIKAVREAKQYSSWLNPNEDYEQAIRRFTDRCLEAPGNTSFFQDFSEFERRIRPAGLYNALAQTLLHLTSPGVPDIYQGNELWQFALVDPDNRKPVDFACHAQLLNELEKQMLNNRQALLTELLDTIEDGRIKLFVVMQTLAYRNRQAALFRDGDYLKIESQGSLADHLLAFARKNGDCYCLIVVPRLTLSLLAPDSLRLPAAVWRDTWLLLPPEAPVHYQELFCRKELQAEAWQGKLRLSAEQLFQDFPVAVLTSPGLDQQTET</sequence>
<evidence type="ECO:0000313" key="3">
    <source>
        <dbReference type="Proteomes" id="UP001225378"/>
    </source>
</evidence>
<dbReference type="Gene3D" id="3.30.1590.10">
    <property type="entry name" value="Maltooligosyl trehalose synthase, domain 2"/>
    <property type="match status" value="1"/>
</dbReference>